<protein>
    <submittedName>
        <fullName evidence="1">Uncharacterized protein</fullName>
    </submittedName>
</protein>
<dbReference type="GeneID" id="18504729"/>
<gene>
    <name evidence="1" type="ORF">S-MbCM7_153</name>
</gene>
<evidence type="ECO:0000313" key="1">
    <source>
        <dbReference type="EMBL" id="AHB80567.1"/>
    </source>
</evidence>
<reference evidence="1 2" key="1">
    <citation type="journal article" date="2014" name="Nature">
        <title>Viral tagging reveals discrete populations in Synechococcus viral genome sequence space.</title>
        <authorList>
            <person name="Deng L."/>
            <person name="Ignacio Espinoza J.C."/>
            <person name="Gregory A.C."/>
            <person name="Poulos B.T."/>
            <person name="Weitz J.S."/>
            <person name="Hugenholtz P."/>
            <person name="Sullivan M.B."/>
        </authorList>
    </citation>
    <scope>NUCLEOTIDE SEQUENCE [LARGE SCALE GENOMIC DNA]</scope>
</reference>
<sequence>MSKNTHLEHLEDSILLDGKQGAADAFKFLDLLGKTFSGTGNSNFKITTKWDGAPAIFCGIYPGTNKFFVGTKSVFNKDAKVNFTDTDIDRNHGHAPGLVAKLKDALKYFPELGITGVAQGDLLFTDDKKKEQISGKQCITFQPNTITYAVDEDNEMYDKANTSKIGVVFHTTYTGSTPDQLSARFGYDISKLKTSKNVLVLSAETDTLGKDTLLTKQEVGKLKRMKTASATLIRVAGGFLDNVAEQIEANDQLTVGPRLKIFFNTYVRQGRRINSAANFVRDFEKYFEAEGMKAAAKVKTPKAKATKHMKTYAGLDFIRDNKSALIKTVALYTTLQSAKHLFIRKLEKGERFGTYLRSENGYDITAPEGYVAISDGTNAVKLVDRLSFSVANFNVSKNWVAGD</sequence>
<dbReference type="RefSeq" id="YP_009008287.1">
    <property type="nucleotide sequence ID" value="NC_023587.1"/>
</dbReference>
<dbReference type="KEGG" id="vg:18504729"/>
<dbReference type="EMBL" id="KF156338">
    <property type="protein sequence ID" value="AHB80567.1"/>
    <property type="molecule type" value="Genomic_DNA"/>
</dbReference>
<dbReference type="Proteomes" id="UP000018808">
    <property type="component" value="Segment"/>
</dbReference>
<organism evidence="1 2">
    <name type="scientific">Synechococcus phage ACG-2014h</name>
    <dbReference type="NCBI Taxonomy" id="1340810"/>
    <lineage>
        <taxon>Viruses</taxon>
        <taxon>Duplodnaviria</taxon>
        <taxon>Heunggongvirae</taxon>
        <taxon>Uroviricota</taxon>
        <taxon>Caudoviricetes</taxon>
        <taxon>Pantevenvirales</taxon>
        <taxon>Kyanoviridae</taxon>
        <taxon>Sedonavirus</taxon>
        <taxon>Sedonavirus tusconh</taxon>
    </lineage>
</organism>
<name>V5USR5_9CAUD</name>
<dbReference type="Pfam" id="PF19782">
    <property type="entry name" value="DUF6267"/>
    <property type="match status" value="1"/>
</dbReference>
<keyword evidence="2" id="KW-1185">Reference proteome</keyword>
<dbReference type="InterPro" id="IPR046234">
    <property type="entry name" value="DUF6267"/>
</dbReference>
<proteinExistence type="predicted"/>
<dbReference type="OrthoDB" id="7640at10239"/>
<accession>V5USR5</accession>
<evidence type="ECO:0000313" key="2">
    <source>
        <dbReference type="Proteomes" id="UP000018808"/>
    </source>
</evidence>